<organism evidence="1 2">
    <name type="scientific">Paracraurococcus lichenis</name>
    <dbReference type="NCBI Taxonomy" id="3064888"/>
    <lineage>
        <taxon>Bacteria</taxon>
        <taxon>Pseudomonadati</taxon>
        <taxon>Pseudomonadota</taxon>
        <taxon>Alphaproteobacteria</taxon>
        <taxon>Acetobacterales</taxon>
        <taxon>Roseomonadaceae</taxon>
        <taxon>Paracraurococcus</taxon>
    </lineage>
</organism>
<evidence type="ECO:0000313" key="1">
    <source>
        <dbReference type="EMBL" id="MDO9714520.1"/>
    </source>
</evidence>
<protein>
    <submittedName>
        <fullName evidence="1">ISKra4 family transposase</fullName>
    </submittedName>
</protein>
<proteinExistence type="predicted"/>
<comment type="caution">
    <text evidence="1">The sequence shown here is derived from an EMBL/GenBank/DDBJ whole genome shotgun (WGS) entry which is preliminary data.</text>
</comment>
<name>A0ABT9EE66_9PROT</name>
<dbReference type="RefSeq" id="WP_305109350.1">
    <property type="nucleotide sequence ID" value="NZ_JAUTWS010000317.1"/>
</dbReference>
<feature type="non-terminal residue" evidence="1">
    <location>
        <position position="1"/>
    </location>
</feature>
<dbReference type="Proteomes" id="UP001243009">
    <property type="component" value="Unassembled WGS sequence"/>
</dbReference>
<reference evidence="1 2" key="1">
    <citation type="submission" date="2023-08" db="EMBL/GenBank/DDBJ databases">
        <title>The draft genome sequence of Paracraurococcus sp. LOR1-02.</title>
        <authorList>
            <person name="Kingkaew E."/>
            <person name="Tanasupawat S."/>
        </authorList>
    </citation>
    <scope>NUCLEOTIDE SEQUENCE [LARGE SCALE GENOMIC DNA]</scope>
    <source>
        <strain evidence="1 2">LOR1-02</strain>
    </source>
</reference>
<accession>A0ABT9EE66</accession>
<dbReference type="EMBL" id="JAUTWS010000317">
    <property type="protein sequence ID" value="MDO9714520.1"/>
    <property type="molecule type" value="Genomic_DNA"/>
</dbReference>
<sequence>GILVPSQAAEYAAHHRVCPHCRVSQPLKDRRTRRVQTLFGTVEVEAPRFRICCCSPLASLAATVSSPVCGLLTARGTPELARVQAELGARTSFREAARILETLLPASPANHESVRTRTHAAALQLEAADRRAAAAVVVNNTAVVDARRPIVMLDGAYVRAVPGQQVRNFEVICGKVEREGHGSRRFALVRSVAEQPHALLRAALLEQDWREGSLVTAISDGDPSLPALVRAAAKAPVEPILDWFHLSTRVRHIEQTFVGLTALEPADRAPLERAQTEVERLQHLLWNGKHGEACRALDRIVSCLEKAALPDGATVAAKGERLVKHCTELRGYLENNEDALIDYGQRYRAGKPISSSRAEGTVNHLVNARMNKRRQMRWSPRGAHRVLQVRAAVLDGRFGQQAVQLAA</sequence>
<keyword evidence="2" id="KW-1185">Reference proteome</keyword>
<gene>
    <name evidence="1" type="ORF">Q7A36_39950</name>
</gene>
<dbReference type="NCBIfam" id="NF033572">
    <property type="entry name" value="transpos_ISKra4"/>
    <property type="match status" value="1"/>
</dbReference>
<evidence type="ECO:0000313" key="2">
    <source>
        <dbReference type="Proteomes" id="UP001243009"/>
    </source>
</evidence>